<dbReference type="Proteomes" id="UP000215335">
    <property type="component" value="Unassembled WGS sequence"/>
</dbReference>
<dbReference type="EMBL" id="NNAY01000015">
    <property type="protein sequence ID" value="OXU31935.1"/>
    <property type="molecule type" value="Genomic_DNA"/>
</dbReference>
<proteinExistence type="predicted"/>
<comment type="caution">
    <text evidence="1">The sequence shown here is derived from an EMBL/GenBank/DDBJ whole genome shotgun (WGS) entry which is preliminary data.</text>
</comment>
<keyword evidence="2" id="KW-1185">Reference proteome</keyword>
<reference evidence="1 2" key="1">
    <citation type="journal article" date="2017" name="Curr. Biol.">
        <title>The Evolution of Venom by Co-option of Single-Copy Genes.</title>
        <authorList>
            <person name="Martinson E.O."/>
            <person name="Mrinalini"/>
            <person name="Kelkar Y.D."/>
            <person name="Chang C.H."/>
            <person name="Werren J.H."/>
        </authorList>
    </citation>
    <scope>NUCLEOTIDE SEQUENCE [LARGE SCALE GENOMIC DNA]</scope>
    <source>
        <strain evidence="1 2">Alberta</strain>
        <tissue evidence="1">Whole body</tissue>
    </source>
</reference>
<sequence>MSNFIDIDGVVPEILRYTYTHTHTHIH</sequence>
<evidence type="ECO:0000313" key="1">
    <source>
        <dbReference type="EMBL" id="OXU31935.1"/>
    </source>
</evidence>
<name>A0A232FMQ9_9HYME</name>
<feature type="non-terminal residue" evidence="1">
    <location>
        <position position="27"/>
    </location>
</feature>
<organism evidence="1 2">
    <name type="scientific">Trichomalopsis sarcophagae</name>
    <dbReference type="NCBI Taxonomy" id="543379"/>
    <lineage>
        <taxon>Eukaryota</taxon>
        <taxon>Metazoa</taxon>
        <taxon>Ecdysozoa</taxon>
        <taxon>Arthropoda</taxon>
        <taxon>Hexapoda</taxon>
        <taxon>Insecta</taxon>
        <taxon>Pterygota</taxon>
        <taxon>Neoptera</taxon>
        <taxon>Endopterygota</taxon>
        <taxon>Hymenoptera</taxon>
        <taxon>Apocrita</taxon>
        <taxon>Proctotrupomorpha</taxon>
        <taxon>Chalcidoidea</taxon>
        <taxon>Pteromalidae</taxon>
        <taxon>Pteromalinae</taxon>
        <taxon>Trichomalopsis</taxon>
    </lineage>
</organism>
<protein>
    <submittedName>
        <fullName evidence="1">Uncharacterized protein</fullName>
    </submittedName>
</protein>
<dbReference type="AlphaFoldDB" id="A0A232FMQ9"/>
<evidence type="ECO:0000313" key="2">
    <source>
        <dbReference type="Proteomes" id="UP000215335"/>
    </source>
</evidence>
<accession>A0A232FMQ9</accession>
<gene>
    <name evidence="1" type="ORF">TSAR_010213</name>
</gene>